<proteinExistence type="predicted"/>
<evidence type="ECO:0000313" key="2">
    <source>
        <dbReference type="Proteomes" id="UP000266723"/>
    </source>
</evidence>
<protein>
    <submittedName>
        <fullName evidence="1">Uncharacterized protein</fullName>
    </submittedName>
</protein>
<name>A0ABQ7ATN2_BRACR</name>
<sequence>MSFLWGWDFSPLSSSRVSIEVVGALNLLICCDVRYSPHLRMMNFLPSGKIYPVRFWWECGSCTSPPSLQENRGILMAEIIQHGNAGVHMFFLESMLVPLESEVKSTSLFVRVKESSVLMSELSQEKTISAMFWCERGIIFGGYISGFVKNPFPTRLTVLVQCFTEHLLKSSQDSRSFSTNSFWPTLPKCIHRPQLATSTSRPREILVHLLLLKG</sequence>
<comment type="caution">
    <text evidence="1">The sequence shown here is derived from an EMBL/GenBank/DDBJ whole genome shotgun (WGS) entry which is preliminary data.</text>
</comment>
<keyword evidence="2" id="KW-1185">Reference proteome</keyword>
<gene>
    <name evidence="1" type="ORF">DY000_02062865</name>
</gene>
<evidence type="ECO:0000313" key="1">
    <source>
        <dbReference type="EMBL" id="KAF3517457.1"/>
    </source>
</evidence>
<accession>A0ABQ7ATN2</accession>
<dbReference type="Proteomes" id="UP000266723">
    <property type="component" value="Unassembled WGS sequence"/>
</dbReference>
<organism evidence="1 2">
    <name type="scientific">Brassica cretica</name>
    <name type="common">Mustard</name>
    <dbReference type="NCBI Taxonomy" id="69181"/>
    <lineage>
        <taxon>Eukaryota</taxon>
        <taxon>Viridiplantae</taxon>
        <taxon>Streptophyta</taxon>
        <taxon>Embryophyta</taxon>
        <taxon>Tracheophyta</taxon>
        <taxon>Spermatophyta</taxon>
        <taxon>Magnoliopsida</taxon>
        <taxon>eudicotyledons</taxon>
        <taxon>Gunneridae</taxon>
        <taxon>Pentapetalae</taxon>
        <taxon>rosids</taxon>
        <taxon>malvids</taxon>
        <taxon>Brassicales</taxon>
        <taxon>Brassicaceae</taxon>
        <taxon>Brassiceae</taxon>
        <taxon>Brassica</taxon>
    </lineage>
</organism>
<dbReference type="EMBL" id="QGKV02001556">
    <property type="protein sequence ID" value="KAF3517457.1"/>
    <property type="molecule type" value="Genomic_DNA"/>
</dbReference>
<reference evidence="1 2" key="1">
    <citation type="journal article" date="2020" name="BMC Genomics">
        <title>Intraspecific diversification of the crop wild relative Brassica cretica Lam. using demographic model selection.</title>
        <authorList>
            <person name="Kioukis A."/>
            <person name="Michalopoulou V.A."/>
            <person name="Briers L."/>
            <person name="Pirintsos S."/>
            <person name="Studholme D.J."/>
            <person name="Pavlidis P."/>
            <person name="Sarris P.F."/>
        </authorList>
    </citation>
    <scope>NUCLEOTIDE SEQUENCE [LARGE SCALE GENOMIC DNA]</scope>
    <source>
        <strain evidence="2">cv. PFS-1207/04</strain>
    </source>
</reference>